<dbReference type="OrthoDB" id="3047765at2759"/>
<feature type="compositionally biased region" description="Basic residues" evidence="1">
    <location>
        <begin position="172"/>
        <end position="182"/>
    </location>
</feature>
<dbReference type="AlphaFoldDB" id="A0A1J8QFS4"/>
<dbReference type="Proteomes" id="UP000183567">
    <property type="component" value="Unassembled WGS sequence"/>
</dbReference>
<proteinExistence type="predicted"/>
<organism evidence="2 3">
    <name type="scientific">Rhizopogon vesiculosus</name>
    <dbReference type="NCBI Taxonomy" id="180088"/>
    <lineage>
        <taxon>Eukaryota</taxon>
        <taxon>Fungi</taxon>
        <taxon>Dikarya</taxon>
        <taxon>Basidiomycota</taxon>
        <taxon>Agaricomycotina</taxon>
        <taxon>Agaricomycetes</taxon>
        <taxon>Agaricomycetidae</taxon>
        <taxon>Boletales</taxon>
        <taxon>Suillineae</taxon>
        <taxon>Rhizopogonaceae</taxon>
        <taxon>Rhizopogon</taxon>
    </lineage>
</organism>
<sequence>MLPVTVEESKAQRIQRQQARFRDRGGSGSLLTYTVIELTPVDPYSAFVPSEKNPLVDILLSRTISGESPSKLATKSPYRHRSRSISPSKANHNKKVNKPQESPPKVKNLRSNTNIEAQAGSPSGNAVAGPSTESGGKTAKTETKKKVGPVRKGKGKAKTHDDEVPAAEKPKAKPAPKRKGRPPKTQATDIDAVPEPPKRKAKISKAKASDKLKTKDKLAEAPQSDDEGTLVEAPRLKAQSRRKPVMVTINSDDEDDAIPDDKIANAEPPLTLKSGYKRSTKAAPLNRVQAKQRTEVRKDEDESNEAEIEASQTRKHSKRAEAEEESLNAVKSKTHGSMTVEVPTRKSVASSKRRASDGEDAEQPTKRAKVIKLQSAKSLPLSNSIAISKPSADDPAVKKPSSAMKKDTKRKKDRPPESDDEDHLPKKPAPKRARFVEEAKPLVHISSKKQKENTVPRKTRTRKPISKPKSRGPPQDVIDRIKASATVQVDDGDPDPLDCLA</sequence>
<feature type="compositionally biased region" description="Acidic residues" evidence="1">
    <location>
        <begin position="490"/>
        <end position="501"/>
    </location>
</feature>
<feature type="compositionally biased region" description="Basic and acidic residues" evidence="1">
    <location>
        <begin position="207"/>
        <end position="219"/>
    </location>
</feature>
<comment type="caution">
    <text evidence="2">The sequence shown here is derived from an EMBL/GenBank/DDBJ whole genome shotgun (WGS) entry which is preliminary data.</text>
</comment>
<keyword evidence="3" id="KW-1185">Reference proteome</keyword>
<feature type="compositionally biased region" description="Basic and acidic residues" evidence="1">
    <location>
        <begin position="158"/>
        <end position="171"/>
    </location>
</feature>
<evidence type="ECO:0000313" key="3">
    <source>
        <dbReference type="Proteomes" id="UP000183567"/>
    </source>
</evidence>
<evidence type="ECO:0000313" key="2">
    <source>
        <dbReference type="EMBL" id="OJA20550.1"/>
    </source>
</evidence>
<protein>
    <submittedName>
        <fullName evidence="2">Uncharacterized protein</fullName>
    </submittedName>
</protein>
<feature type="region of interest" description="Disordered" evidence="1">
    <location>
        <begin position="64"/>
        <end position="501"/>
    </location>
</feature>
<feature type="compositionally biased region" description="Basic residues" evidence="1">
    <location>
        <begin position="146"/>
        <end position="157"/>
    </location>
</feature>
<accession>A0A1J8QFS4</accession>
<feature type="compositionally biased region" description="Basic residues" evidence="1">
    <location>
        <begin position="457"/>
        <end position="470"/>
    </location>
</feature>
<evidence type="ECO:0000256" key="1">
    <source>
        <dbReference type="SAM" id="MobiDB-lite"/>
    </source>
</evidence>
<dbReference type="EMBL" id="LVVM01000523">
    <property type="protein sequence ID" value="OJA20550.1"/>
    <property type="molecule type" value="Genomic_DNA"/>
</dbReference>
<name>A0A1J8QFS4_9AGAM</name>
<feature type="compositionally biased region" description="Polar residues" evidence="1">
    <location>
        <begin position="375"/>
        <end position="386"/>
    </location>
</feature>
<dbReference type="STRING" id="180088.A0A1J8QFS4"/>
<feature type="compositionally biased region" description="Polar residues" evidence="1">
    <location>
        <begin position="64"/>
        <end position="73"/>
    </location>
</feature>
<reference evidence="2 3" key="1">
    <citation type="submission" date="2016-03" db="EMBL/GenBank/DDBJ databases">
        <title>Comparative genomics of the ectomycorrhizal sister species Rhizopogon vinicolor and Rhizopogon vesiculosus (Basidiomycota: Boletales) reveals a divergence of the mating type B locus.</title>
        <authorList>
            <person name="Mujic A.B."/>
            <person name="Kuo A."/>
            <person name="Tritt A."/>
            <person name="Lipzen A."/>
            <person name="Chen C."/>
            <person name="Johnson J."/>
            <person name="Sharma A."/>
            <person name="Barry K."/>
            <person name="Grigoriev I.V."/>
            <person name="Spatafora J.W."/>
        </authorList>
    </citation>
    <scope>NUCLEOTIDE SEQUENCE [LARGE SCALE GENOMIC DNA]</scope>
    <source>
        <strain evidence="2 3">AM-OR11-056</strain>
    </source>
</reference>
<feature type="compositionally biased region" description="Polar residues" evidence="1">
    <location>
        <begin position="109"/>
        <end position="124"/>
    </location>
</feature>
<gene>
    <name evidence="2" type="ORF">AZE42_07070</name>
</gene>